<dbReference type="InterPro" id="IPR000835">
    <property type="entry name" value="HTH_MarR-typ"/>
</dbReference>
<dbReference type="GO" id="GO:0003677">
    <property type="term" value="F:DNA binding"/>
    <property type="evidence" value="ECO:0007669"/>
    <property type="project" value="UniProtKB-KW"/>
</dbReference>
<dbReference type="PANTHER" id="PTHR33164">
    <property type="entry name" value="TRANSCRIPTIONAL REGULATOR, MARR FAMILY"/>
    <property type="match status" value="1"/>
</dbReference>
<gene>
    <name evidence="2" type="ORF">PGX00_20885</name>
</gene>
<dbReference type="SMART" id="SM00347">
    <property type="entry name" value="HTH_MARR"/>
    <property type="match status" value="1"/>
</dbReference>
<dbReference type="EMBL" id="JAQLOI010000003">
    <property type="protein sequence ID" value="MDB1125983.1"/>
    <property type="molecule type" value="Genomic_DNA"/>
</dbReference>
<dbReference type="InterPro" id="IPR036390">
    <property type="entry name" value="WH_DNA-bd_sf"/>
</dbReference>
<evidence type="ECO:0000313" key="2">
    <source>
        <dbReference type="EMBL" id="MDB1125983.1"/>
    </source>
</evidence>
<dbReference type="Gene3D" id="1.10.10.10">
    <property type="entry name" value="Winged helix-like DNA-binding domain superfamily/Winged helix DNA-binding domain"/>
    <property type="match status" value="1"/>
</dbReference>
<proteinExistence type="predicted"/>
<dbReference type="PANTHER" id="PTHR33164:SF43">
    <property type="entry name" value="HTH-TYPE TRANSCRIPTIONAL REPRESSOR YETL"/>
    <property type="match status" value="1"/>
</dbReference>
<evidence type="ECO:0000313" key="3">
    <source>
        <dbReference type="Proteomes" id="UP001210678"/>
    </source>
</evidence>
<dbReference type="SUPFAM" id="SSF46785">
    <property type="entry name" value="Winged helix' DNA-binding domain"/>
    <property type="match status" value="1"/>
</dbReference>
<dbReference type="InterPro" id="IPR039422">
    <property type="entry name" value="MarR/SlyA-like"/>
</dbReference>
<feature type="domain" description="HTH marR-type" evidence="1">
    <location>
        <begin position="1"/>
        <end position="146"/>
    </location>
</feature>
<reference evidence="2 3" key="1">
    <citation type="submission" date="2023-01" db="EMBL/GenBank/DDBJ databases">
        <title>Vibrio sp. KJ40-1 sp.nov, isolated from marine algae.</title>
        <authorList>
            <person name="Butt M."/>
            <person name="Kim J.M.J."/>
            <person name="Jeon C.O.C."/>
        </authorList>
    </citation>
    <scope>NUCLEOTIDE SEQUENCE [LARGE SCALE GENOMIC DNA]</scope>
    <source>
        <strain evidence="2 3">KJ40-1</strain>
    </source>
</reference>
<dbReference type="InterPro" id="IPR036388">
    <property type="entry name" value="WH-like_DNA-bd_sf"/>
</dbReference>
<organism evidence="2 3">
    <name type="scientific">Vibrio algarum</name>
    <dbReference type="NCBI Taxonomy" id="3020714"/>
    <lineage>
        <taxon>Bacteria</taxon>
        <taxon>Pseudomonadati</taxon>
        <taxon>Pseudomonadota</taxon>
        <taxon>Gammaproteobacteria</taxon>
        <taxon>Vibrionales</taxon>
        <taxon>Vibrionaceae</taxon>
        <taxon>Vibrio</taxon>
    </lineage>
</organism>
<sequence>MSQAKFIETLGVVDLISEKHKQLRQITMERIGQRFEVRFSEMDIYLISLNQDNPMSLSESARFMNISRQAVHKHAKHLTALGFIQLVTSEANRRDKVIKLTQAGQELSIKINDIKSELEAELDAELGSENYDQIRTLFRGHWKLRT</sequence>
<comment type="caution">
    <text evidence="2">The sequence shown here is derived from an EMBL/GenBank/DDBJ whole genome shotgun (WGS) entry which is preliminary data.</text>
</comment>
<dbReference type="RefSeq" id="WP_272140193.1">
    <property type="nucleotide sequence ID" value="NZ_JAQLOI010000003.1"/>
</dbReference>
<evidence type="ECO:0000259" key="1">
    <source>
        <dbReference type="PROSITE" id="PS50995"/>
    </source>
</evidence>
<dbReference type="PROSITE" id="PS50995">
    <property type="entry name" value="HTH_MARR_2"/>
    <property type="match status" value="1"/>
</dbReference>
<protein>
    <submittedName>
        <fullName evidence="2">Winged helix DNA-binding protein</fullName>
    </submittedName>
</protein>
<keyword evidence="2" id="KW-0238">DNA-binding</keyword>
<name>A0ABT4YYF8_9VIBR</name>
<accession>A0ABT4YYF8</accession>
<dbReference type="Proteomes" id="UP001210678">
    <property type="component" value="Unassembled WGS sequence"/>
</dbReference>
<keyword evidence="3" id="KW-1185">Reference proteome</keyword>